<evidence type="ECO:0000256" key="3">
    <source>
        <dbReference type="ARBA" id="ARBA00022839"/>
    </source>
</evidence>
<dbReference type="Gene3D" id="3.30.420.10">
    <property type="entry name" value="Ribonuclease H-like superfamily/Ribonuclease H"/>
    <property type="match status" value="1"/>
</dbReference>
<keyword evidence="1" id="KW-0540">Nuclease</keyword>
<evidence type="ECO:0000256" key="2">
    <source>
        <dbReference type="ARBA" id="ARBA00022801"/>
    </source>
</evidence>
<dbReference type="GO" id="GO:0003887">
    <property type="term" value="F:DNA-directed DNA polymerase activity"/>
    <property type="evidence" value="ECO:0007669"/>
    <property type="project" value="InterPro"/>
</dbReference>
<name>A0A2Z4FL19_9DELT</name>
<evidence type="ECO:0000256" key="4">
    <source>
        <dbReference type="SAM" id="MobiDB-lite"/>
    </source>
</evidence>
<dbReference type="InterPro" id="IPR013520">
    <property type="entry name" value="Ribonucl_H"/>
</dbReference>
<evidence type="ECO:0000313" key="6">
    <source>
        <dbReference type="EMBL" id="AWV89691.1"/>
    </source>
</evidence>
<dbReference type="GO" id="GO:0006260">
    <property type="term" value="P:DNA replication"/>
    <property type="evidence" value="ECO:0007669"/>
    <property type="project" value="InterPro"/>
</dbReference>
<feature type="domain" description="Exonuclease" evidence="5">
    <location>
        <begin position="72"/>
        <end position="239"/>
    </location>
</feature>
<reference evidence="6 7" key="1">
    <citation type="submission" date="2018-06" db="EMBL/GenBank/DDBJ databases">
        <title>Lujinxingia sediminis gen. nov. sp. nov., a new facultative anaerobic member of the class Deltaproteobacteria, and proposal of Lujinxingaceae fam. nov.</title>
        <authorList>
            <person name="Guo L.-Y."/>
            <person name="Li C.-M."/>
            <person name="Wang S."/>
            <person name="Du Z.-J."/>
        </authorList>
    </citation>
    <scope>NUCLEOTIDE SEQUENCE [LARGE SCALE GENOMIC DNA]</scope>
    <source>
        <strain evidence="6 7">FA350</strain>
    </source>
</reference>
<keyword evidence="3" id="KW-0269">Exonuclease</keyword>
<protein>
    <recommendedName>
        <fullName evidence="5">Exonuclease domain-containing protein</fullName>
    </recommendedName>
</protein>
<dbReference type="InterPro" id="IPR006054">
    <property type="entry name" value="DnaQ"/>
</dbReference>
<proteinExistence type="predicted"/>
<sequence>MRPNCRVSPRVVLVQTASKWHNPARNALPSAHHIAAEATPVSQTHDQKSALQDSTGTPDSGFVWPENWADLDLAVLDVETTGLDCNQDRIIEIGILRFVGGEVVDSYEQLIDPGCEVPQEVVDLTGIKPEDLVGKPRFEEVAQEVHDWLQGVGIVAYNLSFDKGFIAAELERCGLQWPENAPTFDPLIFARQFFKNLGRKNLGRIAKELGIEAKEAHRATEDARVAGRVLFAFADRLPTNLNDVQVLQAQWETAQLQAMRWRSRAPSSDTMADAFSEQAAGLGPGYIYGDEADPFRALFASVPEAKEREY</sequence>
<evidence type="ECO:0000259" key="5">
    <source>
        <dbReference type="SMART" id="SM00479"/>
    </source>
</evidence>
<dbReference type="EMBL" id="CP030032">
    <property type="protein sequence ID" value="AWV89691.1"/>
    <property type="molecule type" value="Genomic_DNA"/>
</dbReference>
<dbReference type="SMART" id="SM00479">
    <property type="entry name" value="EXOIII"/>
    <property type="match status" value="1"/>
</dbReference>
<organism evidence="6 7">
    <name type="scientific">Bradymonas sediminis</name>
    <dbReference type="NCBI Taxonomy" id="1548548"/>
    <lineage>
        <taxon>Bacteria</taxon>
        <taxon>Deltaproteobacteria</taxon>
        <taxon>Bradymonadales</taxon>
        <taxon>Bradymonadaceae</taxon>
        <taxon>Bradymonas</taxon>
    </lineage>
</organism>
<feature type="region of interest" description="Disordered" evidence="4">
    <location>
        <begin position="38"/>
        <end position="59"/>
    </location>
</feature>
<feature type="compositionally biased region" description="Polar residues" evidence="4">
    <location>
        <begin position="40"/>
        <end position="58"/>
    </location>
</feature>
<dbReference type="Proteomes" id="UP000249799">
    <property type="component" value="Chromosome"/>
</dbReference>
<dbReference type="NCBIfam" id="TIGR00573">
    <property type="entry name" value="dnaq"/>
    <property type="match status" value="1"/>
</dbReference>
<dbReference type="InterPro" id="IPR012337">
    <property type="entry name" value="RNaseH-like_sf"/>
</dbReference>
<dbReference type="PANTHER" id="PTHR30231:SF4">
    <property type="entry name" value="PROTEIN NEN2"/>
    <property type="match status" value="1"/>
</dbReference>
<dbReference type="KEGG" id="bsed:DN745_10200"/>
<dbReference type="CDD" id="cd06127">
    <property type="entry name" value="DEDDh"/>
    <property type="match status" value="1"/>
</dbReference>
<keyword evidence="2" id="KW-0378">Hydrolase</keyword>
<gene>
    <name evidence="6" type="ORF">DN745_10200</name>
</gene>
<accession>A0A2Z4FL19</accession>
<evidence type="ECO:0000313" key="7">
    <source>
        <dbReference type="Proteomes" id="UP000249799"/>
    </source>
</evidence>
<dbReference type="InterPro" id="IPR036397">
    <property type="entry name" value="RNaseH_sf"/>
</dbReference>
<dbReference type="GO" id="GO:0003677">
    <property type="term" value="F:DNA binding"/>
    <property type="evidence" value="ECO:0007669"/>
    <property type="project" value="InterPro"/>
</dbReference>
<dbReference type="Pfam" id="PF00929">
    <property type="entry name" value="RNase_T"/>
    <property type="match status" value="1"/>
</dbReference>
<dbReference type="OrthoDB" id="9804290at2"/>
<dbReference type="SUPFAM" id="SSF53098">
    <property type="entry name" value="Ribonuclease H-like"/>
    <property type="match status" value="1"/>
</dbReference>
<dbReference type="PANTHER" id="PTHR30231">
    <property type="entry name" value="DNA POLYMERASE III SUBUNIT EPSILON"/>
    <property type="match status" value="1"/>
</dbReference>
<evidence type="ECO:0000256" key="1">
    <source>
        <dbReference type="ARBA" id="ARBA00022722"/>
    </source>
</evidence>
<dbReference type="FunFam" id="3.30.420.10:FF:000045">
    <property type="entry name" value="3'-5' exonuclease DinG"/>
    <property type="match status" value="1"/>
</dbReference>
<keyword evidence="7" id="KW-1185">Reference proteome</keyword>
<dbReference type="GO" id="GO:0008408">
    <property type="term" value="F:3'-5' exonuclease activity"/>
    <property type="evidence" value="ECO:0007669"/>
    <property type="project" value="TreeGrafter"/>
</dbReference>
<dbReference type="AlphaFoldDB" id="A0A2Z4FL19"/>